<dbReference type="InterPro" id="IPR016040">
    <property type="entry name" value="NAD(P)-bd_dom"/>
</dbReference>
<dbReference type="Proteomes" id="UP000308768">
    <property type="component" value="Unassembled WGS sequence"/>
</dbReference>
<evidence type="ECO:0000256" key="1">
    <source>
        <dbReference type="ARBA" id="ARBA00038376"/>
    </source>
</evidence>
<dbReference type="EMBL" id="NAJN01001067">
    <property type="protein sequence ID" value="TKA66029.1"/>
    <property type="molecule type" value="Genomic_DNA"/>
</dbReference>
<gene>
    <name evidence="3" type="ORF">B0A49_08117</name>
</gene>
<evidence type="ECO:0000259" key="2">
    <source>
        <dbReference type="Pfam" id="PF13460"/>
    </source>
</evidence>
<keyword evidence="4" id="KW-1185">Reference proteome</keyword>
<organism evidence="3 4">
    <name type="scientific">Cryomyces minteri</name>
    <dbReference type="NCBI Taxonomy" id="331657"/>
    <lineage>
        <taxon>Eukaryota</taxon>
        <taxon>Fungi</taxon>
        <taxon>Dikarya</taxon>
        <taxon>Ascomycota</taxon>
        <taxon>Pezizomycotina</taxon>
        <taxon>Dothideomycetes</taxon>
        <taxon>Dothideomycetes incertae sedis</taxon>
        <taxon>Cryomyces</taxon>
    </lineage>
</organism>
<dbReference type="OrthoDB" id="10254221at2759"/>
<feature type="domain" description="NAD(P)-binding" evidence="2">
    <location>
        <begin position="8"/>
        <end position="197"/>
    </location>
</feature>
<dbReference type="Gene3D" id="3.40.50.720">
    <property type="entry name" value="NAD(P)-binding Rossmann-like Domain"/>
    <property type="match status" value="1"/>
</dbReference>
<reference evidence="3 4" key="1">
    <citation type="submission" date="2017-03" db="EMBL/GenBank/DDBJ databases">
        <title>Genomes of endolithic fungi from Antarctica.</title>
        <authorList>
            <person name="Coleine C."/>
            <person name="Masonjones S."/>
            <person name="Stajich J.E."/>
        </authorList>
    </citation>
    <scope>NUCLEOTIDE SEQUENCE [LARGE SCALE GENOMIC DNA]</scope>
    <source>
        <strain evidence="3 4">CCFEE 5187</strain>
    </source>
</reference>
<comment type="caution">
    <text evidence="3">The sequence shown here is derived from an EMBL/GenBank/DDBJ whole genome shotgun (WGS) entry which is preliminary data.</text>
</comment>
<name>A0A4V5NE61_9PEZI</name>
<protein>
    <recommendedName>
        <fullName evidence="2">NAD(P)-binding domain-containing protein</fullName>
    </recommendedName>
</protein>
<proteinExistence type="inferred from homology"/>
<dbReference type="GO" id="GO:0016646">
    <property type="term" value="F:oxidoreductase activity, acting on the CH-NH group of donors, NAD or NADP as acceptor"/>
    <property type="evidence" value="ECO:0007669"/>
    <property type="project" value="TreeGrafter"/>
</dbReference>
<sequence>MATYALLGATGSTGSAILRYLLEEPPQRLKLKIFVRSKSKLLKAFPDIEDKAPFSVDIIEGTPDDSAALQKCLQGANVVFMCIATNQCIRGLSICYDITTSIIAALKVLRQKQASSYAVPTILQLRSVNSNPTLGPKESFIARSILRYCLSYVYADLDRGCELLEKTATEDPALLDYVFVDPPGLHDSNGTTRTGHELLVTELPKMNLSYADLGAGFCEVAERRNEFKGMGVAVSATGPVNLSSSILLGYVVTGLKARWIG</sequence>
<evidence type="ECO:0000313" key="3">
    <source>
        <dbReference type="EMBL" id="TKA66029.1"/>
    </source>
</evidence>
<dbReference type="PANTHER" id="PTHR43355">
    <property type="entry name" value="FLAVIN REDUCTASE (NADPH)"/>
    <property type="match status" value="1"/>
</dbReference>
<comment type="similarity">
    <text evidence="1">Belongs to the avfA family.</text>
</comment>
<dbReference type="SUPFAM" id="SSF51735">
    <property type="entry name" value="NAD(P)-binding Rossmann-fold domains"/>
    <property type="match status" value="1"/>
</dbReference>
<dbReference type="Pfam" id="PF13460">
    <property type="entry name" value="NAD_binding_10"/>
    <property type="match status" value="1"/>
</dbReference>
<accession>A0A4V5NE61</accession>
<dbReference type="InterPro" id="IPR036291">
    <property type="entry name" value="NAD(P)-bd_dom_sf"/>
</dbReference>
<dbReference type="PANTHER" id="PTHR43355:SF2">
    <property type="entry name" value="FLAVIN REDUCTASE (NADPH)"/>
    <property type="match status" value="1"/>
</dbReference>
<dbReference type="InterPro" id="IPR051606">
    <property type="entry name" value="Polyketide_Oxido-like"/>
</dbReference>
<dbReference type="AlphaFoldDB" id="A0A4V5NE61"/>
<dbReference type="STRING" id="331657.A0A4V5NE61"/>
<evidence type="ECO:0000313" key="4">
    <source>
        <dbReference type="Proteomes" id="UP000308768"/>
    </source>
</evidence>